<evidence type="ECO:0000256" key="1">
    <source>
        <dbReference type="ARBA" id="ARBA00004651"/>
    </source>
</evidence>
<evidence type="ECO:0000313" key="10">
    <source>
        <dbReference type="EMBL" id="SFK31066.1"/>
    </source>
</evidence>
<keyword evidence="5 9" id="KW-1133">Transmembrane helix</keyword>
<feature type="transmembrane region" description="Helical" evidence="9">
    <location>
        <begin position="60"/>
        <end position="80"/>
    </location>
</feature>
<dbReference type="Proteomes" id="UP000198841">
    <property type="component" value="Unassembled WGS sequence"/>
</dbReference>
<dbReference type="SUPFAM" id="SSF103481">
    <property type="entry name" value="Multidrug resistance efflux transporter EmrE"/>
    <property type="match status" value="1"/>
</dbReference>
<keyword evidence="4 8" id="KW-0812">Transmembrane</keyword>
<evidence type="ECO:0000256" key="9">
    <source>
        <dbReference type="SAM" id="Phobius"/>
    </source>
</evidence>
<comment type="caution">
    <text evidence="10">The sequence shown here is derived from an EMBL/GenBank/DDBJ whole genome shotgun (WGS) entry which is preliminary data.</text>
</comment>
<protein>
    <submittedName>
        <fullName evidence="10">Small multidrug resistance pump</fullName>
    </submittedName>
</protein>
<comment type="similarity">
    <text evidence="7 8">Belongs to the drug/metabolite transporter (DMT) superfamily. Small multidrug resistance (SMR) (TC 2.A.7.1) family.</text>
</comment>
<proteinExistence type="inferred from homology"/>
<gene>
    <name evidence="10" type="ORF">SAMN05518863_10666</name>
</gene>
<dbReference type="InterPro" id="IPR045324">
    <property type="entry name" value="Small_multidrug_res"/>
</dbReference>
<sequence>MNNVYVILAISIVAETIATTMMKASQGFSRLIPSVVVVIGYAISFYGLSQVVKQMNVGIAYSIWAGMGIFLVSVMSYFFYNQKLDFAAMAGLMLIGLGIVVIQVFSKTILH</sequence>
<dbReference type="RefSeq" id="WP_008106908.1">
    <property type="nucleotide sequence ID" value="NZ_FOSD01000006.1"/>
</dbReference>
<dbReference type="Pfam" id="PF00893">
    <property type="entry name" value="Multi_Drug_Res"/>
    <property type="match status" value="1"/>
</dbReference>
<dbReference type="InterPro" id="IPR037185">
    <property type="entry name" value="EmrE-like"/>
</dbReference>
<keyword evidence="11" id="KW-1185">Reference proteome</keyword>
<evidence type="ECO:0000256" key="5">
    <source>
        <dbReference type="ARBA" id="ARBA00022989"/>
    </source>
</evidence>
<keyword evidence="2" id="KW-0813">Transport</keyword>
<feature type="transmembrane region" description="Helical" evidence="9">
    <location>
        <begin position="86"/>
        <end position="105"/>
    </location>
</feature>
<organism evidence="10 11">
    <name type="scientific">Candidatus Pantoea symbiotica</name>
    <dbReference type="NCBI Taxonomy" id="1884370"/>
    <lineage>
        <taxon>Bacteria</taxon>
        <taxon>Pseudomonadati</taxon>
        <taxon>Pseudomonadota</taxon>
        <taxon>Gammaproteobacteria</taxon>
        <taxon>Enterobacterales</taxon>
        <taxon>Erwiniaceae</taxon>
        <taxon>Pantoea</taxon>
    </lineage>
</organism>
<dbReference type="InterPro" id="IPR000390">
    <property type="entry name" value="Small_drug/metabolite_transptr"/>
</dbReference>
<evidence type="ECO:0000256" key="3">
    <source>
        <dbReference type="ARBA" id="ARBA00022475"/>
    </source>
</evidence>
<evidence type="ECO:0000256" key="6">
    <source>
        <dbReference type="ARBA" id="ARBA00023136"/>
    </source>
</evidence>
<feature type="transmembrane region" description="Helical" evidence="9">
    <location>
        <begin position="28"/>
        <end position="48"/>
    </location>
</feature>
<dbReference type="PANTHER" id="PTHR30561:SF1">
    <property type="entry name" value="MULTIDRUG TRANSPORTER EMRE"/>
    <property type="match status" value="1"/>
</dbReference>
<evidence type="ECO:0000313" key="11">
    <source>
        <dbReference type="Proteomes" id="UP000198841"/>
    </source>
</evidence>
<reference evidence="10 11" key="1">
    <citation type="submission" date="2016-10" db="EMBL/GenBank/DDBJ databases">
        <authorList>
            <person name="Varghese N."/>
            <person name="Submissions S."/>
        </authorList>
    </citation>
    <scope>NUCLEOTIDE SEQUENCE [LARGE SCALE GENOMIC DNA]</scope>
    <source>
        <strain evidence="10 11">YR512</strain>
    </source>
</reference>
<dbReference type="EMBL" id="FOSD01000006">
    <property type="protein sequence ID" value="SFK31066.1"/>
    <property type="molecule type" value="Genomic_DNA"/>
</dbReference>
<evidence type="ECO:0000256" key="2">
    <source>
        <dbReference type="ARBA" id="ARBA00022448"/>
    </source>
</evidence>
<dbReference type="PANTHER" id="PTHR30561">
    <property type="entry name" value="SMR FAMILY PROTON-DEPENDENT DRUG EFFLUX TRANSPORTER SUGE"/>
    <property type="match status" value="1"/>
</dbReference>
<evidence type="ECO:0000256" key="8">
    <source>
        <dbReference type="RuleBase" id="RU003942"/>
    </source>
</evidence>
<name>A0A1I3YIR2_9GAMM</name>
<keyword evidence="3" id="KW-1003">Cell membrane</keyword>
<accession>A0A1I3YIR2</accession>
<dbReference type="Gene3D" id="1.10.3730.20">
    <property type="match status" value="1"/>
</dbReference>
<comment type="subcellular location">
    <subcellularLocation>
        <location evidence="1 8">Cell membrane</location>
        <topology evidence="1 8">Multi-pass membrane protein</topology>
    </subcellularLocation>
</comment>
<evidence type="ECO:0000256" key="4">
    <source>
        <dbReference type="ARBA" id="ARBA00022692"/>
    </source>
</evidence>
<evidence type="ECO:0000256" key="7">
    <source>
        <dbReference type="ARBA" id="ARBA00038032"/>
    </source>
</evidence>
<keyword evidence="6 9" id="KW-0472">Membrane</keyword>